<comment type="caution">
    <text evidence="2">The sequence shown here is derived from an EMBL/GenBank/DDBJ whole genome shotgun (WGS) entry which is preliminary data.</text>
</comment>
<protein>
    <submittedName>
        <fullName evidence="2">Uncharacterized protein</fullName>
    </submittedName>
</protein>
<dbReference type="OrthoDB" id="10258312at2759"/>
<dbReference type="Proteomes" id="UP000887013">
    <property type="component" value="Unassembled WGS sequence"/>
</dbReference>
<keyword evidence="1" id="KW-0175">Coiled coil</keyword>
<dbReference type="AlphaFoldDB" id="A0A8X6U7F1"/>
<evidence type="ECO:0000313" key="3">
    <source>
        <dbReference type="Proteomes" id="UP000887013"/>
    </source>
</evidence>
<feature type="coiled-coil region" evidence="1">
    <location>
        <begin position="17"/>
        <end position="51"/>
    </location>
</feature>
<accession>A0A8X6U7F1</accession>
<evidence type="ECO:0000256" key="1">
    <source>
        <dbReference type="SAM" id="Coils"/>
    </source>
</evidence>
<keyword evidence="3" id="KW-1185">Reference proteome</keyword>
<gene>
    <name evidence="2" type="primary">AVEN_34698_1</name>
    <name evidence="2" type="ORF">NPIL_483981</name>
</gene>
<feature type="coiled-coil region" evidence="1">
    <location>
        <begin position="133"/>
        <end position="167"/>
    </location>
</feature>
<reference evidence="2" key="1">
    <citation type="submission" date="2020-08" db="EMBL/GenBank/DDBJ databases">
        <title>Multicomponent nature underlies the extraordinary mechanical properties of spider dragline silk.</title>
        <authorList>
            <person name="Kono N."/>
            <person name="Nakamura H."/>
            <person name="Mori M."/>
            <person name="Yoshida Y."/>
            <person name="Ohtoshi R."/>
            <person name="Malay A.D."/>
            <person name="Moran D.A.P."/>
            <person name="Tomita M."/>
            <person name="Numata K."/>
            <person name="Arakawa K."/>
        </authorList>
    </citation>
    <scope>NUCLEOTIDE SEQUENCE</scope>
</reference>
<organism evidence="2 3">
    <name type="scientific">Nephila pilipes</name>
    <name type="common">Giant wood spider</name>
    <name type="synonym">Nephila maculata</name>
    <dbReference type="NCBI Taxonomy" id="299642"/>
    <lineage>
        <taxon>Eukaryota</taxon>
        <taxon>Metazoa</taxon>
        <taxon>Ecdysozoa</taxon>
        <taxon>Arthropoda</taxon>
        <taxon>Chelicerata</taxon>
        <taxon>Arachnida</taxon>
        <taxon>Araneae</taxon>
        <taxon>Araneomorphae</taxon>
        <taxon>Entelegynae</taxon>
        <taxon>Araneoidea</taxon>
        <taxon>Nephilidae</taxon>
        <taxon>Nephila</taxon>
    </lineage>
</organism>
<name>A0A8X6U7F1_NEPPI</name>
<dbReference type="EMBL" id="BMAW01120385">
    <property type="protein sequence ID" value="GFT89011.1"/>
    <property type="molecule type" value="Genomic_DNA"/>
</dbReference>
<proteinExistence type="predicted"/>
<sequence>MAKVCRKIPAFQLPPNLKKVRENKNEDNIVITELREKMRRLKFRVLDYQNQNSMLRKELKMADKTSLDKLMAGCIGVKAKLDYWTNRNKEVDELVNVLRLELDRLVEKSNEYLEVQREYPVVERELRARQEEKLDMRSKLDTLKSRNEQLEEELTLLKEDANKMASKTDDDKMLLEALTSQQRSFQDLIERQKMLCESDNRHFRQDMREIHSKHTTNLNLISQLQETTCEKDAILRGLQDYMILSAYAQDDKDEAQTFLVTTSSLTSSEKSE</sequence>
<evidence type="ECO:0000313" key="2">
    <source>
        <dbReference type="EMBL" id="GFT89011.1"/>
    </source>
</evidence>